<keyword evidence="3 4" id="KW-0732">Signal</keyword>
<dbReference type="PANTHER" id="PTHR33376">
    <property type="match status" value="1"/>
</dbReference>
<dbReference type="AlphaFoldDB" id="A0A2X0V744"/>
<keyword evidence="6" id="KW-1185">Reference proteome</keyword>
<evidence type="ECO:0000313" key="5">
    <source>
        <dbReference type="EMBL" id="SPT68936.1"/>
    </source>
</evidence>
<dbReference type="GO" id="GO:0055085">
    <property type="term" value="P:transmembrane transport"/>
    <property type="evidence" value="ECO:0007669"/>
    <property type="project" value="InterPro"/>
</dbReference>
<dbReference type="InterPro" id="IPR038404">
    <property type="entry name" value="TRAP_DctP_sf"/>
</dbReference>
<dbReference type="Pfam" id="PF03480">
    <property type="entry name" value="DctP"/>
    <property type="match status" value="1"/>
</dbReference>
<dbReference type="NCBIfam" id="NF037995">
    <property type="entry name" value="TRAP_S1"/>
    <property type="match status" value="1"/>
</dbReference>
<evidence type="ECO:0000256" key="4">
    <source>
        <dbReference type="SAM" id="SignalP"/>
    </source>
</evidence>
<gene>
    <name evidence="5" type="primary">yiaO_1</name>
    <name evidence="5" type="ORF">NCTC13093_00286</name>
</gene>
<reference evidence="5 6" key="1">
    <citation type="submission" date="2018-06" db="EMBL/GenBank/DDBJ databases">
        <authorList>
            <consortium name="Pathogen Informatics"/>
            <person name="Doyle S."/>
        </authorList>
    </citation>
    <scope>NUCLEOTIDE SEQUENCE [LARGE SCALE GENOMIC DNA]</scope>
    <source>
        <strain evidence="5 6">NCTC13093</strain>
    </source>
</reference>
<evidence type="ECO:0000256" key="2">
    <source>
        <dbReference type="ARBA" id="ARBA00022448"/>
    </source>
</evidence>
<organism evidence="5 6">
    <name type="scientific">Anaerobiospirillum thomasii</name>
    <dbReference type="NCBI Taxonomy" id="179995"/>
    <lineage>
        <taxon>Bacteria</taxon>
        <taxon>Pseudomonadati</taxon>
        <taxon>Pseudomonadota</taxon>
        <taxon>Gammaproteobacteria</taxon>
        <taxon>Aeromonadales</taxon>
        <taxon>Succinivibrionaceae</taxon>
        <taxon>Anaerobiospirillum</taxon>
    </lineage>
</organism>
<dbReference type="EMBL" id="UAPV01000001">
    <property type="protein sequence ID" value="SPT68936.1"/>
    <property type="molecule type" value="Genomic_DNA"/>
</dbReference>
<dbReference type="PANTHER" id="PTHR33376:SF7">
    <property type="entry name" value="C4-DICARBOXYLATE-BINDING PROTEIN DCTB"/>
    <property type="match status" value="1"/>
</dbReference>
<feature type="chain" id="PRO_5016039259" evidence="4">
    <location>
        <begin position="26"/>
        <end position="332"/>
    </location>
</feature>
<sequence length="332" mass="36449">MKLKSFVKSVMAVAVLSAVSVSAQAADKIELRFSNATNQAAKDAALVMIDVAAKESGGVLDIKHFPDNMLGDDRVATESTIMGDIDMVLTQPSVLTSMVSDFFIWDAPFLFSSAEDARACFNGEIANKVNSQVESKGLKYLAMVGNGFRNYTNNKVAVKVPADVKGAKVRVIESEIQMAQWQAWGANPTPMAFAEVLPALQQGTIDAQENPVAIIDANKLYEVQHYISLTGHQYSPQILIMNQEKYESLGPDLQKALDKAVKAFVETQVQRSKELDAAAVEKFKQAGCEVIELSDADRDQWKKMAVDGGVYDLVKEKMDHPEYLDAVLNKKY</sequence>
<dbReference type="GO" id="GO:0030288">
    <property type="term" value="C:outer membrane-bounded periplasmic space"/>
    <property type="evidence" value="ECO:0007669"/>
    <property type="project" value="InterPro"/>
</dbReference>
<dbReference type="InterPro" id="IPR018389">
    <property type="entry name" value="DctP_fam"/>
</dbReference>
<evidence type="ECO:0000313" key="6">
    <source>
        <dbReference type="Proteomes" id="UP000250086"/>
    </source>
</evidence>
<keyword evidence="5" id="KW-0675">Receptor</keyword>
<accession>A0A2X0V744</accession>
<proteinExistence type="inferred from homology"/>
<comment type="similarity">
    <text evidence="1">Belongs to the bacterial solute-binding protein 7 family.</text>
</comment>
<evidence type="ECO:0000256" key="1">
    <source>
        <dbReference type="ARBA" id="ARBA00009023"/>
    </source>
</evidence>
<feature type="signal peptide" evidence="4">
    <location>
        <begin position="1"/>
        <end position="25"/>
    </location>
</feature>
<protein>
    <submittedName>
        <fullName evidence="5">Extracytoplasmic solute receptor protein yiaO</fullName>
    </submittedName>
</protein>
<evidence type="ECO:0000256" key="3">
    <source>
        <dbReference type="ARBA" id="ARBA00022729"/>
    </source>
</evidence>
<dbReference type="RefSeq" id="WP_113743142.1">
    <property type="nucleotide sequence ID" value="NZ_UAPV01000001.1"/>
</dbReference>
<dbReference type="NCBIfam" id="TIGR00787">
    <property type="entry name" value="dctP"/>
    <property type="match status" value="1"/>
</dbReference>
<keyword evidence="2" id="KW-0813">Transport</keyword>
<dbReference type="Proteomes" id="UP000250086">
    <property type="component" value="Unassembled WGS sequence"/>
</dbReference>
<dbReference type="InterPro" id="IPR004682">
    <property type="entry name" value="TRAP_DctP"/>
</dbReference>
<dbReference type="Gene3D" id="3.40.190.170">
    <property type="entry name" value="Bacterial extracellular solute-binding protein, family 7"/>
    <property type="match status" value="1"/>
</dbReference>
<dbReference type="PIRSF" id="PIRSF006470">
    <property type="entry name" value="DctB"/>
    <property type="match status" value="1"/>
</dbReference>
<name>A0A2X0V744_9GAMM</name>